<keyword evidence="1" id="KW-0812">Transmembrane</keyword>
<evidence type="ECO:0000313" key="3">
    <source>
        <dbReference type="Proteomes" id="UP001465976"/>
    </source>
</evidence>
<accession>A0ABR3FCH2</accession>
<gene>
    <name evidence="2" type="ORF">V5O48_008980</name>
</gene>
<dbReference type="EMBL" id="JBAHYK010000558">
    <property type="protein sequence ID" value="KAL0572989.1"/>
    <property type="molecule type" value="Genomic_DNA"/>
</dbReference>
<evidence type="ECO:0000313" key="2">
    <source>
        <dbReference type="EMBL" id="KAL0572989.1"/>
    </source>
</evidence>
<keyword evidence="3" id="KW-1185">Reference proteome</keyword>
<proteinExistence type="predicted"/>
<keyword evidence="1" id="KW-0472">Membrane</keyword>
<sequence>MPITDLSYKAACWIGLVGEGLQRLGSTADLPSASSPFDTISKILRYRLFISVFATPLLLSAAFCALIIARNNGLENQGSESFVETVKYIGSLIYSPYNAVTFNLYSKIRPPLVYFPQVRQSKPYWNVSPLKAPEVEEIRKADRTQDQKLFQLA</sequence>
<protein>
    <submittedName>
        <fullName evidence="2">Uncharacterized protein</fullName>
    </submittedName>
</protein>
<keyword evidence="1" id="KW-1133">Transmembrane helix</keyword>
<evidence type="ECO:0000256" key="1">
    <source>
        <dbReference type="SAM" id="Phobius"/>
    </source>
</evidence>
<organism evidence="2 3">
    <name type="scientific">Marasmius crinis-equi</name>
    <dbReference type="NCBI Taxonomy" id="585013"/>
    <lineage>
        <taxon>Eukaryota</taxon>
        <taxon>Fungi</taxon>
        <taxon>Dikarya</taxon>
        <taxon>Basidiomycota</taxon>
        <taxon>Agaricomycotina</taxon>
        <taxon>Agaricomycetes</taxon>
        <taxon>Agaricomycetidae</taxon>
        <taxon>Agaricales</taxon>
        <taxon>Marasmiineae</taxon>
        <taxon>Marasmiaceae</taxon>
        <taxon>Marasmius</taxon>
    </lineage>
</organism>
<comment type="caution">
    <text evidence="2">The sequence shown here is derived from an EMBL/GenBank/DDBJ whole genome shotgun (WGS) entry which is preliminary data.</text>
</comment>
<name>A0ABR3FCH2_9AGAR</name>
<feature type="transmembrane region" description="Helical" evidence="1">
    <location>
        <begin position="48"/>
        <end position="69"/>
    </location>
</feature>
<dbReference type="Proteomes" id="UP001465976">
    <property type="component" value="Unassembled WGS sequence"/>
</dbReference>
<reference evidence="2 3" key="1">
    <citation type="submission" date="2024-02" db="EMBL/GenBank/DDBJ databases">
        <title>A draft genome for the cacao thread blight pathogen Marasmius crinis-equi.</title>
        <authorList>
            <person name="Cohen S.P."/>
            <person name="Baruah I.K."/>
            <person name="Amoako-Attah I."/>
            <person name="Bukari Y."/>
            <person name="Meinhardt L.W."/>
            <person name="Bailey B.A."/>
        </authorList>
    </citation>
    <scope>NUCLEOTIDE SEQUENCE [LARGE SCALE GENOMIC DNA]</scope>
    <source>
        <strain evidence="2 3">GH-76</strain>
    </source>
</reference>